<proteinExistence type="predicted"/>
<comment type="caution">
    <text evidence="3">The sequence shown here is derived from an EMBL/GenBank/DDBJ whole genome shotgun (WGS) entry which is preliminary data.</text>
</comment>
<reference evidence="3" key="1">
    <citation type="submission" date="2021-02" db="EMBL/GenBank/DDBJ databases">
        <authorList>
            <person name="Dougan E. K."/>
            <person name="Rhodes N."/>
            <person name="Thang M."/>
            <person name="Chan C."/>
        </authorList>
    </citation>
    <scope>NUCLEOTIDE SEQUENCE</scope>
</reference>
<evidence type="ECO:0000259" key="2">
    <source>
        <dbReference type="PROSITE" id="PS50151"/>
    </source>
</evidence>
<accession>A0A813HPL6</accession>
<dbReference type="AlphaFoldDB" id="A0A813HPL6"/>
<dbReference type="InterPro" id="IPR001943">
    <property type="entry name" value="UVR_dom"/>
</dbReference>
<dbReference type="Pfam" id="PF00702">
    <property type="entry name" value="Hydrolase"/>
    <property type="match status" value="1"/>
</dbReference>
<sequence length="484" mass="52119">MFCCPTSMADAPPTLFFDVNETSLDIITVFNAIDKVLGSGGGLTWFDRLIQMSFCMAHVNQYDGFAVLSKAAFKAVCEAKGVVAGDAEWGTIAPEFTKMVPHPEVVQALEAFKANGWRLIAFSNHPLSALDAVLKGGGIYDKFDGIVSVDGAKNFKPHLDTYRHALGSTGSSAATSVMIACHDWDLAGANAVGMKTAFVKRKGCVMGSAYVQPEYMVDDFMQLVPLIGKALRLFERHSLRQALQACDELATALRRRADVQELHERLVSAREAGVSDAELEKAELQLGRLAAAASEPAAPGADITSSRGVKRSRSSETFATAAAGEGQLMREWSLRLVESSALQCCKRKAAESEDFDLALKLKEQEPAMASRLETVRTACVAPSAAAARSESFDEQELEEVRAQKLEAVELEDFDRAAELKERELALKQFAVVGSAAAAALRLLASSSPEDFLRSFGPELAREVADAGPEIWEAVTAELRGMAAS</sequence>
<dbReference type="PROSITE" id="PS50151">
    <property type="entry name" value="UVR"/>
    <property type="match status" value="1"/>
</dbReference>
<protein>
    <recommendedName>
        <fullName evidence="2">UVR domain-containing protein</fullName>
    </recommendedName>
</protein>
<feature type="non-terminal residue" evidence="3">
    <location>
        <position position="484"/>
    </location>
</feature>
<dbReference type="Gene3D" id="3.40.50.1000">
    <property type="entry name" value="HAD superfamily/HAD-like"/>
    <property type="match status" value="1"/>
</dbReference>
<dbReference type="EMBL" id="CAJNNV010032649">
    <property type="protein sequence ID" value="CAE8640635.1"/>
    <property type="molecule type" value="Genomic_DNA"/>
</dbReference>
<dbReference type="InterPro" id="IPR036412">
    <property type="entry name" value="HAD-like_sf"/>
</dbReference>
<feature type="domain" description="UVR" evidence="2">
    <location>
        <begin position="394"/>
        <end position="429"/>
    </location>
</feature>
<organism evidence="3 4">
    <name type="scientific">Polarella glacialis</name>
    <name type="common">Dinoflagellate</name>
    <dbReference type="NCBI Taxonomy" id="89957"/>
    <lineage>
        <taxon>Eukaryota</taxon>
        <taxon>Sar</taxon>
        <taxon>Alveolata</taxon>
        <taxon>Dinophyceae</taxon>
        <taxon>Suessiales</taxon>
        <taxon>Suessiaceae</taxon>
        <taxon>Polarella</taxon>
    </lineage>
</organism>
<dbReference type="SUPFAM" id="SSF56784">
    <property type="entry name" value="HAD-like"/>
    <property type="match status" value="1"/>
</dbReference>
<dbReference type="InterPro" id="IPR051540">
    <property type="entry name" value="S-2-haloacid_dehalogenase"/>
</dbReference>
<dbReference type="GO" id="GO:0016787">
    <property type="term" value="F:hydrolase activity"/>
    <property type="evidence" value="ECO:0007669"/>
    <property type="project" value="UniProtKB-KW"/>
</dbReference>
<dbReference type="OrthoDB" id="3256520at2759"/>
<dbReference type="Proteomes" id="UP000654075">
    <property type="component" value="Unassembled WGS sequence"/>
</dbReference>
<keyword evidence="4" id="KW-1185">Reference proteome</keyword>
<dbReference type="PANTHER" id="PTHR43316:SF3">
    <property type="entry name" value="HALOACID DEHALOGENASE, TYPE II (AFU_ORTHOLOGUE AFUA_2G07750)-RELATED"/>
    <property type="match status" value="1"/>
</dbReference>
<dbReference type="Gene3D" id="1.10.150.240">
    <property type="entry name" value="Putative phosphatase, domain 2"/>
    <property type="match status" value="1"/>
</dbReference>
<evidence type="ECO:0000256" key="1">
    <source>
        <dbReference type="ARBA" id="ARBA00022801"/>
    </source>
</evidence>
<dbReference type="InterPro" id="IPR023214">
    <property type="entry name" value="HAD_sf"/>
</dbReference>
<dbReference type="InterPro" id="IPR023198">
    <property type="entry name" value="PGP-like_dom2"/>
</dbReference>
<gene>
    <name evidence="3" type="ORF">PGLA1383_LOCUS55434</name>
</gene>
<evidence type="ECO:0000313" key="3">
    <source>
        <dbReference type="EMBL" id="CAE8640635.1"/>
    </source>
</evidence>
<name>A0A813HPL6_POLGL</name>
<dbReference type="PANTHER" id="PTHR43316">
    <property type="entry name" value="HYDROLASE, HALOACID DELAHOGENASE-RELATED"/>
    <property type="match status" value="1"/>
</dbReference>
<keyword evidence="1" id="KW-0378">Hydrolase</keyword>
<evidence type="ECO:0000313" key="4">
    <source>
        <dbReference type="Proteomes" id="UP000654075"/>
    </source>
</evidence>